<accession>A0ABV0G726</accession>
<organism evidence="1 2">
    <name type="scientific">Roseateles paludis</name>
    <dbReference type="NCBI Taxonomy" id="3145238"/>
    <lineage>
        <taxon>Bacteria</taxon>
        <taxon>Pseudomonadati</taxon>
        <taxon>Pseudomonadota</taxon>
        <taxon>Betaproteobacteria</taxon>
        <taxon>Burkholderiales</taxon>
        <taxon>Sphaerotilaceae</taxon>
        <taxon>Roseateles</taxon>
    </lineage>
</organism>
<reference evidence="1 2" key="1">
    <citation type="submission" date="2024-05" db="EMBL/GenBank/DDBJ databases">
        <title>Roseateles sp. DJS-2-20 16S ribosomal RNA gene Genome sequencing and assembly.</title>
        <authorList>
            <person name="Woo H."/>
        </authorList>
    </citation>
    <scope>NUCLEOTIDE SEQUENCE [LARGE SCALE GENOMIC DNA]</scope>
    <source>
        <strain evidence="1 2">DJS-2-20</strain>
    </source>
</reference>
<evidence type="ECO:0000313" key="2">
    <source>
        <dbReference type="Proteomes" id="UP001495147"/>
    </source>
</evidence>
<evidence type="ECO:0000313" key="1">
    <source>
        <dbReference type="EMBL" id="MEO3693535.1"/>
    </source>
</evidence>
<dbReference type="EMBL" id="JBDPZD010000008">
    <property type="protein sequence ID" value="MEO3693535.1"/>
    <property type="molecule type" value="Genomic_DNA"/>
</dbReference>
<gene>
    <name evidence="1" type="ORF">ABDJ85_18845</name>
</gene>
<name>A0ABV0G726_9BURK</name>
<keyword evidence="2" id="KW-1185">Reference proteome</keyword>
<protein>
    <submittedName>
        <fullName evidence="1">Uncharacterized protein</fullName>
    </submittedName>
</protein>
<sequence length="97" mass="10517">MVHRLKSGNAKAHAAMHVIVENQIASVFGPTVRAMARLQGQGLSRHDAIHAIGSVVAEFMFMALRQPQDTDVGSLQAHVNAAIERLDAEAWRKSYGA</sequence>
<dbReference type="Proteomes" id="UP001495147">
    <property type="component" value="Unassembled WGS sequence"/>
</dbReference>
<dbReference type="RefSeq" id="WP_347706352.1">
    <property type="nucleotide sequence ID" value="NZ_JBDPZD010000008.1"/>
</dbReference>
<comment type="caution">
    <text evidence="1">The sequence shown here is derived from an EMBL/GenBank/DDBJ whole genome shotgun (WGS) entry which is preliminary data.</text>
</comment>
<proteinExistence type="predicted"/>